<dbReference type="InterPro" id="IPR007844">
    <property type="entry name" value="AsmA"/>
</dbReference>
<gene>
    <name evidence="2" type="ORF">ACFORG_09370</name>
</gene>
<evidence type="ECO:0000313" key="2">
    <source>
        <dbReference type="EMBL" id="MFC3613965.1"/>
    </source>
</evidence>
<dbReference type="PANTHER" id="PTHR30441">
    <property type="entry name" value="DUF748 DOMAIN-CONTAINING PROTEIN"/>
    <property type="match status" value="1"/>
</dbReference>
<evidence type="ECO:0000313" key="3">
    <source>
        <dbReference type="Proteomes" id="UP001595629"/>
    </source>
</evidence>
<dbReference type="PANTHER" id="PTHR30441:SF4">
    <property type="entry name" value="PROTEIN ASMA"/>
    <property type="match status" value="1"/>
</dbReference>
<organism evidence="2 3">
    <name type="scientific">Lutimaribacter marinistellae</name>
    <dbReference type="NCBI Taxonomy" id="1820329"/>
    <lineage>
        <taxon>Bacteria</taxon>
        <taxon>Pseudomonadati</taxon>
        <taxon>Pseudomonadota</taxon>
        <taxon>Alphaproteobacteria</taxon>
        <taxon>Rhodobacterales</taxon>
        <taxon>Roseobacteraceae</taxon>
        <taxon>Lutimaribacter</taxon>
    </lineage>
</organism>
<dbReference type="Pfam" id="PF05170">
    <property type="entry name" value="AsmA"/>
    <property type="match status" value="2"/>
</dbReference>
<comment type="caution">
    <text evidence="2">The sequence shown here is derived from an EMBL/GenBank/DDBJ whole genome shotgun (WGS) entry which is preliminary data.</text>
</comment>
<protein>
    <submittedName>
        <fullName evidence="2">AsmA family protein</fullName>
    </submittedName>
</protein>
<dbReference type="RefSeq" id="WP_386735159.1">
    <property type="nucleotide sequence ID" value="NZ_JBHRXI010000010.1"/>
</dbReference>
<dbReference type="EMBL" id="JBHRXI010000010">
    <property type="protein sequence ID" value="MFC3613965.1"/>
    <property type="molecule type" value="Genomic_DNA"/>
</dbReference>
<keyword evidence="3" id="KW-1185">Reference proteome</keyword>
<feature type="domain" description="AsmA" evidence="1">
    <location>
        <begin position="244"/>
        <end position="512"/>
    </location>
</feature>
<dbReference type="InterPro" id="IPR052894">
    <property type="entry name" value="AsmA-related"/>
</dbReference>
<name>A0ABV7TFA1_9RHOB</name>
<feature type="domain" description="AsmA" evidence="1">
    <location>
        <begin position="7"/>
        <end position="156"/>
    </location>
</feature>
<dbReference type="Proteomes" id="UP001595629">
    <property type="component" value="Unassembled WGS sequence"/>
</dbReference>
<sequence length="635" mass="67438">MRFLIRFSAILLVTVAIVIGALFLMPSDRLARVISDQLTARTGRSVEITGNARIILWPVLGLETGAVKIGNAPWAGPDPMLFAEEMSIAIQAASLLQGSIEIESLIARNPVLRLERQADAANWIAEQPGREKPAAQRSVTLQHLTFENAHIILTEGGRKIFDRQGVTIRANWPDTSGPLSAELQFVHEGMPIRADITLSNPAAYAQGGTSGLGMKARLNDSRFEFDGRLDAEGAIQGAATLLSSDVGDLIRLTGYDVPDFAEGLNEETRLSAQVTRTGNRLSLRDLGIGFGENTLQGGADITLGTKPVINAALQADRLDLTGLGSSKTAAAATGTKSGWSDRPIDASALAQLDGTISLSARSIKTHFAQLGETRATLTIDRARAVLQLDPVSIFRGTLRGQLVANNRNGLSVGGKISAENIEMKEALAVAAGISRLSGTASGQLEFLGIGQSEAAIMRSLSGAGGLQMGRGVISGLDLDALMGQGERGGGTTVFDSLTGSFRMSGGDLINNDLLMLLDNFRASGEGRVGIGARDIDYLLTPVALRANAGEGLTVPVRIVGPWAAPKIRPDLTQVIEKAAGVRAEEVETRAKDALRQKLGEELDRDIKPDDDLEELIRDRLEEEAAKGLRRLLGID</sequence>
<evidence type="ECO:0000259" key="1">
    <source>
        <dbReference type="Pfam" id="PF05170"/>
    </source>
</evidence>
<proteinExistence type="predicted"/>
<accession>A0ABV7TFA1</accession>
<reference evidence="3" key="1">
    <citation type="journal article" date="2019" name="Int. J. Syst. Evol. Microbiol.">
        <title>The Global Catalogue of Microorganisms (GCM) 10K type strain sequencing project: providing services to taxonomists for standard genome sequencing and annotation.</title>
        <authorList>
            <consortium name="The Broad Institute Genomics Platform"/>
            <consortium name="The Broad Institute Genome Sequencing Center for Infectious Disease"/>
            <person name="Wu L."/>
            <person name="Ma J."/>
        </authorList>
    </citation>
    <scope>NUCLEOTIDE SEQUENCE [LARGE SCALE GENOMIC DNA]</scope>
    <source>
        <strain evidence="3">KCTC 42911</strain>
    </source>
</reference>